<dbReference type="Gene3D" id="1.10.10.10">
    <property type="entry name" value="Winged helix-like DNA-binding domain superfamily/Winged helix DNA-binding domain"/>
    <property type="match status" value="1"/>
</dbReference>
<keyword evidence="2" id="KW-0648">Protein biosynthesis</keyword>
<gene>
    <name evidence="2" type="ORF">WN67_00005</name>
</gene>
<dbReference type="Proteomes" id="UP000034150">
    <property type="component" value="Unassembled WGS sequence"/>
</dbReference>
<reference evidence="2 3" key="1">
    <citation type="journal article" date="2015" name="Genome Announc.">
        <title>Draft Genome Sequence of Mycobacterium obuense Strain UC1, Isolated from Patient Sputum.</title>
        <authorList>
            <person name="Greninger A.L."/>
            <person name="Cunningham G."/>
            <person name="Hsu E.D."/>
            <person name="Yu J.M."/>
            <person name="Chiu C.Y."/>
            <person name="Miller S."/>
        </authorList>
    </citation>
    <scope>NUCLEOTIDE SEQUENCE [LARGE SCALE GENOMIC DNA]</scope>
    <source>
        <strain evidence="2 3">UC1</strain>
    </source>
</reference>
<name>A0A0M2KAB3_9MYCO</name>
<dbReference type="EMBL" id="LAUZ02000004">
    <property type="protein sequence ID" value="KKF03903.1"/>
    <property type="molecule type" value="Genomic_DNA"/>
</dbReference>
<dbReference type="GO" id="GO:0001514">
    <property type="term" value="P:selenocysteine incorporation"/>
    <property type="evidence" value="ECO:0007669"/>
    <property type="project" value="InterPro"/>
</dbReference>
<dbReference type="InterPro" id="IPR036390">
    <property type="entry name" value="WH_DNA-bd_sf"/>
</dbReference>
<feature type="domain" description="Elongation factor SelB fourth winged-helix" evidence="1">
    <location>
        <begin position="184"/>
        <end position="224"/>
    </location>
</feature>
<proteinExistence type="predicted"/>
<comment type="caution">
    <text evidence="2">The sequence shown here is derived from an EMBL/GenBank/DDBJ whole genome shotgun (WGS) entry which is preliminary data.</text>
</comment>
<evidence type="ECO:0000259" key="1">
    <source>
        <dbReference type="Pfam" id="PF09107"/>
    </source>
</evidence>
<dbReference type="PATRIC" id="fig|1807.13.peg.551"/>
<dbReference type="InterPro" id="IPR015191">
    <property type="entry name" value="SelB_WHD4"/>
</dbReference>
<dbReference type="GO" id="GO:0003746">
    <property type="term" value="F:translation elongation factor activity"/>
    <property type="evidence" value="ECO:0007669"/>
    <property type="project" value="UniProtKB-KW"/>
</dbReference>
<evidence type="ECO:0000313" key="3">
    <source>
        <dbReference type="Proteomes" id="UP000034150"/>
    </source>
</evidence>
<keyword evidence="2" id="KW-0251">Elongation factor</keyword>
<dbReference type="GO" id="GO:0005525">
    <property type="term" value="F:GTP binding"/>
    <property type="evidence" value="ECO:0007669"/>
    <property type="project" value="InterPro"/>
</dbReference>
<dbReference type="Gene3D" id="1.10.10.2770">
    <property type="match status" value="1"/>
</dbReference>
<evidence type="ECO:0000313" key="2">
    <source>
        <dbReference type="EMBL" id="KKF03903.1"/>
    </source>
</evidence>
<protein>
    <submittedName>
        <fullName evidence="2">Translation elongation factor</fullName>
    </submittedName>
</protein>
<organism evidence="2 3">
    <name type="scientific">Mycolicibacterium obuense</name>
    <dbReference type="NCBI Taxonomy" id="1807"/>
    <lineage>
        <taxon>Bacteria</taxon>
        <taxon>Bacillati</taxon>
        <taxon>Actinomycetota</taxon>
        <taxon>Actinomycetes</taxon>
        <taxon>Mycobacteriales</taxon>
        <taxon>Mycobacteriaceae</taxon>
        <taxon>Mycolicibacterium</taxon>
    </lineage>
</organism>
<dbReference type="GO" id="GO:0003723">
    <property type="term" value="F:RNA binding"/>
    <property type="evidence" value="ECO:0007669"/>
    <property type="project" value="InterPro"/>
</dbReference>
<dbReference type="GO" id="GO:0005737">
    <property type="term" value="C:cytoplasm"/>
    <property type="evidence" value="ECO:0007669"/>
    <property type="project" value="InterPro"/>
</dbReference>
<sequence length="227" mass="24387">DARARAAELATGRVRAPLCAPEKDLRAMGFEPVGERVGEWVVDATWWSDRREELVSAVARWSAEHDIAAGMPTEELRRDLDLPAIELVTALAAGTGLEIADGRIRTPGAALPDRVEKAVSTLEDWLAAEPFRAPDADELAELHLGAKELAAAVRAGRLVKIADGVVLGPNAYQRAAESLAGVPQPFTVAAAKRALDTTRRVAVPLLEALDARGVTRRRPDGTRLLTR</sequence>
<dbReference type="RefSeq" id="WP_046361021.1">
    <property type="nucleotide sequence ID" value="NZ_LAUZ02000004.1"/>
</dbReference>
<dbReference type="Pfam" id="PF09107">
    <property type="entry name" value="WHD_3rd_SelB"/>
    <property type="match status" value="1"/>
</dbReference>
<keyword evidence="3" id="KW-1185">Reference proteome</keyword>
<dbReference type="SUPFAM" id="SSF46785">
    <property type="entry name" value="Winged helix' DNA-binding domain"/>
    <property type="match status" value="1"/>
</dbReference>
<dbReference type="AlphaFoldDB" id="A0A0M2KAB3"/>
<feature type="non-terminal residue" evidence="2">
    <location>
        <position position="1"/>
    </location>
</feature>
<accession>A0A0M2KAB3</accession>
<dbReference type="InterPro" id="IPR036388">
    <property type="entry name" value="WH-like_DNA-bd_sf"/>
</dbReference>